<dbReference type="EMBL" id="JASJOS010000005">
    <property type="protein sequence ID" value="MDJ1481385.1"/>
    <property type="molecule type" value="Genomic_DNA"/>
</dbReference>
<comment type="caution">
    <text evidence="2">The sequence shown here is derived from an EMBL/GenBank/DDBJ whole genome shotgun (WGS) entry which is preliminary data.</text>
</comment>
<evidence type="ECO:0000313" key="2">
    <source>
        <dbReference type="EMBL" id="MDJ1481385.1"/>
    </source>
</evidence>
<dbReference type="Proteomes" id="UP001241110">
    <property type="component" value="Unassembled WGS sequence"/>
</dbReference>
<keyword evidence="1" id="KW-1133">Transmembrane helix</keyword>
<feature type="transmembrane region" description="Helical" evidence="1">
    <location>
        <begin position="69"/>
        <end position="88"/>
    </location>
</feature>
<protein>
    <submittedName>
        <fullName evidence="2">MerC domain-containing protein</fullName>
    </submittedName>
</protein>
<dbReference type="GO" id="GO:0016020">
    <property type="term" value="C:membrane"/>
    <property type="evidence" value="ECO:0007669"/>
    <property type="project" value="InterPro"/>
</dbReference>
<feature type="transmembrane region" description="Helical" evidence="1">
    <location>
        <begin position="12"/>
        <end position="32"/>
    </location>
</feature>
<name>A0AAE3QPY8_9BACT</name>
<keyword evidence="1" id="KW-0812">Transmembrane</keyword>
<dbReference type="GO" id="GO:0015097">
    <property type="term" value="F:mercury ion transmembrane transporter activity"/>
    <property type="evidence" value="ECO:0007669"/>
    <property type="project" value="InterPro"/>
</dbReference>
<keyword evidence="1" id="KW-0472">Membrane</keyword>
<dbReference type="InterPro" id="IPR004891">
    <property type="entry name" value="Mercury-R_MerC"/>
</dbReference>
<gene>
    <name evidence="2" type="ORF">QNI16_12880</name>
</gene>
<dbReference type="AlphaFoldDB" id="A0AAE3QPY8"/>
<dbReference type="RefSeq" id="WP_314033135.1">
    <property type="nucleotide sequence ID" value="NZ_JASJOR010000013.1"/>
</dbReference>
<sequence length="125" mass="14018">MKNFSVSRKSDWMGIISSVGCIIHCMFMPVLLSSAASFTAHEEYRWLDFLFLAIAAVAVWLSARKAHSLLVRIILIVAWAVFAGSIIWEESIPFASILMYLGSVLLIVGHVLNLRHVHHHAGHKH</sequence>
<organism evidence="2 3">
    <name type="scientific">Xanthocytophaga flava</name>
    <dbReference type="NCBI Taxonomy" id="3048013"/>
    <lineage>
        <taxon>Bacteria</taxon>
        <taxon>Pseudomonadati</taxon>
        <taxon>Bacteroidota</taxon>
        <taxon>Cytophagia</taxon>
        <taxon>Cytophagales</taxon>
        <taxon>Rhodocytophagaceae</taxon>
        <taxon>Xanthocytophaga</taxon>
    </lineage>
</organism>
<proteinExistence type="predicted"/>
<evidence type="ECO:0000313" key="3">
    <source>
        <dbReference type="Proteomes" id="UP001241110"/>
    </source>
</evidence>
<accession>A0AAE3QPY8</accession>
<feature type="transmembrane region" description="Helical" evidence="1">
    <location>
        <begin position="44"/>
        <end position="62"/>
    </location>
</feature>
<reference evidence="2" key="1">
    <citation type="submission" date="2023-05" db="EMBL/GenBank/DDBJ databases">
        <authorList>
            <person name="Zhang X."/>
        </authorList>
    </citation>
    <scope>NUCLEOTIDE SEQUENCE</scope>
    <source>
        <strain evidence="2">YF14B1</strain>
    </source>
</reference>
<evidence type="ECO:0000256" key="1">
    <source>
        <dbReference type="SAM" id="Phobius"/>
    </source>
</evidence>
<dbReference type="Pfam" id="PF03203">
    <property type="entry name" value="MerC"/>
    <property type="match status" value="1"/>
</dbReference>
<feature type="transmembrane region" description="Helical" evidence="1">
    <location>
        <begin position="94"/>
        <end position="114"/>
    </location>
</feature>